<dbReference type="STRING" id="61395.A0A1Y1W448"/>
<dbReference type="Proteomes" id="UP000193922">
    <property type="component" value="Unassembled WGS sequence"/>
</dbReference>
<sequence>MKTMRLLAALFLMFPFLHGTTAESHYGNARVTNGTLVASGEAPYFVRLKIITSPFAKRLCGGTLVNNSTVITAAHCIRNSDDTAVATTLTTFIYYGNNDSAKQYVTRATSIHVPPSYDSVEVRHDIAVIKIPPLEFVKGKVEFLSIYNGDIPPHSEMRVFGWGLTTTHGSSRDIASSLLTNYVYISEPKECQWVESRYTDANGPLICANNHYHIGADVCSGDSGVGTIIYVEGAPYMAGIVSYGSSISGELTCGEDGGFGLYTHIYQYINWIASINDTALIIGPEQPAPYKPLALEILQKPAPRHFCIFMLCI</sequence>
<evidence type="ECO:0000256" key="1">
    <source>
        <dbReference type="ARBA" id="ARBA00007664"/>
    </source>
</evidence>
<name>A0A1Y1W448_9FUNG</name>
<proteinExistence type="inferred from homology"/>
<dbReference type="Pfam" id="PF00089">
    <property type="entry name" value="Trypsin"/>
    <property type="match status" value="1"/>
</dbReference>
<keyword evidence="2" id="KW-1015">Disulfide bond</keyword>
<keyword evidence="5" id="KW-0645">Protease</keyword>
<dbReference type="AlphaFoldDB" id="A0A1Y1W448"/>
<dbReference type="GO" id="GO:0006508">
    <property type="term" value="P:proteolysis"/>
    <property type="evidence" value="ECO:0007669"/>
    <property type="project" value="UniProtKB-KW"/>
</dbReference>
<dbReference type="SUPFAM" id="SSF50494">
    <property type="entry name" value="Trypsin-like serine proteases"/>
    <property type="match status" value="1"/>
</dbReference>
<dbReference type="OrthoDB" id="6380398at2759"/>
<evidence type="ECO:0000259" key="4">
    <source>
        <dbReference type="PROSITE" id="PS50240"/>
    </source>
</evidence>
<comment type="similarity">
    <text evidence="1">Belongs to the peptidase S1 family.</text>
</comment>
<dbReference type="InterPro" id="IPR043504">
    <property type="entry name" value="Peptidase_S1_PA_chymotrypsin"/>
</dbReference>
<dbReference type="RefSeq" id="XP_040741909.1">
    <property type="nucleotide sequence ID" value="XM_040887983.1"/>
</dbReference>
<reference evidence="5 6" key="1">
    <citation type="submission" date="2016-07" db="EMBL/GenBank/DDBJ databases">
        <title>Pervasive Adenine N6-methylation of Active Genes in Fungi.</title>
        <authorList>
            <consortium name="DOE Joint Genome Institute"/>
            <person name="Mondo S.J."/>
            <person name="Dannebaum R.O."/>
            <person name="Kuo R.C."/>
            <person name="Labutti K."/>
            <person name="Haridas S."/>
            <person name="Kuo A."/>
            <person name="Salamov A."/>
            <person name="Ahrendt S.R."/>
            <person name="Lipzen A."/>
            <person name="Sullivan W."/>
            <person name="Andreopoulos W.B."/>
            <person name="Clum A."/>
            <person name="Lindquist E."/>
            <person name="Daum C."/>
            <person name="Ramamoorthy G.K."/>
            <person name="Gryganskyi A."/>
            <person name="Culley D."/>
            <person name="Magnuson J.K."/>
            <person name="James T.Y."/>
            <person name="O'Malley M.A."/>
            <person name="Stajich J.E."/>
            <person name="Spatafora J.W."/>
            <person name="Visel A."/>
            <person name="Grigoriev I.V."/>
        </authorList>
    </citation>
    <scope>NUCLEOTIDE SEQUENCE [LARGE SCALE GENOMIC DNA]</scope>
    <source>
        <strain evidence="5 6">ATCC 12442</strain>
    </source>
</reference>
<feature type="signal peptide" evidence="3">
    <location>
        <begin position="1"/>
        <end position="22"/>
    </location>
</feature>
<dbReference type="InterPro" id="IPR018114">
    <property type="entry name" value="TRYPSIN_HIS"/>
</dbReference>
<dbReference type="PROSITE" id="PS00134">
    <property type="entry name" value="TRYPSIN_HIS"/>
    <property type="match status" value="1"/>
</dbReference>
<dbReference type="SMART" id="SM00020">
    <property type="entry name" value="Tryp_SPc"/>
    <property type="match status" value="1"/>
</dbReference>
<dbReference type="EMBL" id="MCFD01000010">
    <property type="protein sequence ID" value="ORX68095.1"/>
    <property type="molecule type" value="Genomic_DNA"/>
</dbReference>
<dbReference type="PANTHER" id="PTHR24276:SF98">
    <property type="entry name" value="FI18310P1-RELATED"/>
    <property type="match status" value="1"/>
</dbReference>
<evidence type="ECO:0000313" key="5">
    <source>
        <dbReference type="EMBL" id="ORX68095.1"/>
    </source>
</evidence>
<evidence type="ECO:0000256" key="2">
    <source>
        <dbReference type="ARBA" id="ARBA00023157"/>
    </source>
</evidence>
<gene>
    <name evidence="5" type="ORF">DL89DRAFT_268630</name>
</gene>
<comment type="caution">
    <text evidence="5">The sequence shown here is derived from an EMBL/GenBank/DDBJ whole genome shotgun (WGS) entry which is preliminary data.</text>
</comment>
<organism evidence="5 6">
    <name type="scientific">Linderina pennispora</name>
    <dbReference type="NCBI Taxonomy" id="61395"/>
    <lineage>
        <taxon>Eukaryota</taxon>
        <taxon>Fungi</taxon>
        <taxon>Fungi incertae sedis</taxon>
        <taxon>Zoopagomycota</taxon>
        <taxon>Kickxellomycotina</taxon>
        <taxon>Kickxellomycetes</taxon>
        <taxon>Kickxellales</taxon>
        <taxon>Kickxellaceae</taxon>
        <taxon>Linderina</taxon>
    </lineage>
</organism>
<keyword evidence="6" id="KW-1185">Reference proteome</keyword>
<keyword evidence="3" id="KW-0732">Signal</keyword>
<keyword evidence="5" id="KW-0378">Hydrolase</keyword>
<dbReference type="PROSITE" id="PS50240">
    <property type="entry name" value="TRYPSIN_DOM"/>
    <property type="match status" value="1"/>
</dbReference>
<feature type="domain" description="Peptidase S1" evidence="4">
    <location>
        <begin position="31"/>
        <end position="277"/>
    </location>
</feature>
<accession>A0A1Y1W448</accession>
<dbReference type="GeneID" id="63804631"/>
<dbReference type="PRINTS" id="PR00722">
    <property type="entry name" value="CHYMOTRYPSIN"/>
</dbReference>
<protein>
    <submittedName>
        <fullName evidence="5">Trypsin-like serine protease</fullName>
    </submittedName>
</protein>
<feature type="chain" id="PRO_5012237383" evidence="3">
    <location>
        <begin position="23"/>
        <end position="313"/>
    </location>
</feature>
<dbReference type="GO" id="GO:0004252">
    <property type="term" value="F:serine-type endopeptidase activity"/>
    <property type="evidence" value="ECO:0007669"/>
    <property type="project" value="InterPro"/>
</dbReference>
<dbReference type="InterPro" id="IPR050430">
    <property type="entry name" value="Peptidase_S1"/>
</dbReference>
<dbReference type="PANTHER" id="PTHR24276">
    <property type="entry name" value="POLYSERASE-RELATED"/>
    <property type="match status" value="1"/>
</dbReference>
<evidence type="ECO:0000256" key="3">
    <source>
        <dbReference type="SAM" id="SignalP"/>
    </source>
</evidence>
<dbReference type="InterPro" id="IPR001254">
    <property type="entry name" value="Trypsin_dom"/>
</dbReference>
<evidence type="ECO:0000313" key="6">
    <source>
        <dbReference type="Proteomes" id="UP000193922"/>
    </source>
</evidence>
<dbReference type="Gene3D" id="2.40.10.10">
    <property type="entry name" value="Trypsin-like serine proteases"/>
    <property type="match status" value="1"/>
</dbReference>
<dbReference type="InterPro" id="IPR009003">
    <property type="entry name" value="Peptidase_S1_PA"/>
</dbReference>
<dbReference type="InterPro" id="IPR001314">
    <property type="entry name" value="Peptidase_S1A"/>
</dbReference>